<feature type="transmembrane region" description="Helical" evidence="1">
    <location>
        <begin position="35"/>
        <end position="58"/>
    </location>
</feature>
<protein>
    <recommendedName>
        <fullName evidence="4">Nuclear envelope membrane protein</fullName>
    </recommendedName>
</protein>
<dbReference type="EMBL" id="RRYP01012128">
    <property type="protein sequence ID" value="TNV77318.1"/>
    <property type="molecule type" value="Genomic_DNA"/>
</dbReference>
<dbReference type="Proteomes" id="UP000785679">
    <property type="component" value="Unassembled WGS sequence"/>
</dbReference>
<proteinExistence type="predicted"/>
<keyword evidence="3" id="KW-1185">Reference proteome</keyword>
<reference evidence="2" key="1">
    <citation type="submission" date="2019-06" db="EMBL/GenBank/DDBJ databases">
        <authorList>
            <person name="Zheng W."/>
        </authorList>
    </citation>
    <scope>NUCLEOTIDE SEQUENCE</scope>
    <source>
        <strain evidence="2">QDHG01</strain>
    </source>
</reference>
<gene>
    <name evidence="2" type="ORF">FGO68_gene14068</name>
</gene>
<accession>A0A8J8NL74</accession>
<evidence type="ECO:0000313" key="3">
    <source>
        <dbReference type="Proteomes" id="UP000785679"/>
    </source>
</evidence>
<dbReference type="AlphaFoldDB" id="A0A8J8NL74"/>
<evidence type="ECO:0008006" key="4">
    <source>
        <dbReference type="Google" id="ProtNLM"/>
    </source>
</evidence>
<feature type="transmembrane region" description="Helical" evidence="1">
    <location>
        <begin position="79"/>
        <end position="99"/>
    </location>
</feature>
<keyword evidence="1" id="KW-0472">Membrane</keyword>
<sequence length="350" mass="41011">MNFPELHERAAFERHRFLLQPTPTTYFAVKLLQKFAFLISISGLFLFLVFLLEPFFTLRGLPQIDRGGYYTRTKEPLPIWLRFVINISLCLAFWVQHFYLAKHYRFHKILILGSYQHHFYEKPLLVMLSGLELWAMVYLSQPIRDITVMDWGQGFMQEFMAKVATTLVASGLLISGRTLYDMRECDLFGFDYIRKMKMLEGTEFPFRPQMKELSRVALCCRNPLQSGMLMVVAGSMLYPSVPLSFSRFMICSMFITGLVQAAEFNDIYCLRKLGPGRFNTYRDLIARSLLPDLNTLFFKSEQEIEEMRTKIKQLCLMEDEGAQILEPPISKQLNPEEQEVLFEDKRQKID</sequence>
<evidence type="ECO:0000313" key="2">
    <source>
        <dbReference type="EMBL" id="TNV77318.1"/>
    </source>
</evidence>
<keyword evidence="1" id="KW-0812">Transmembrane</keyword>
<evidence type="ECO:0000256" key="1">
    <source>
        <dbReference type="SAM" id="Phobius"/>
    </source>
</evidence>
<name>A0A8J8NL74_HALGN</name>
<keyword evidence="1" id="KW-1133">Transmembrane helix</keyword>
<comment type="caution">
    <text evidence="2">The sequence shown here is derived from an EMBL/GenBank/DDBJ whole genome shotgun (WGS) entry which is preliminary data.</text>
</comment>
<organism evidence="2 3">
    <name type="scientific">Halteria grandinella</name>
    <dbReference type="NCBI Taxonomy" id="5974"/>
    <lineage>
        <taxon>Eukaryota</taxon>
        <taxon>Sar</taxon>
        <taxon>Alveolata</taxon>
        <taxon>Ciliophora</taxon>
        <taxon>Intramacronucleata</taxon>
        <taxon>Spirotrichea</taxon>
        <taxon>Stichotrichia</taxon>
        <taxon>Sporadotrichida</taxon>
        <taxon>Halteriidae</taxon>
        <taxon>Halteria</taxon>
    </lineage>
</organism>